<sequence length="379" mass="44141">MHLVVRSPLKNNFIATDTVAGIPWCFRPLFIWMRIMGIDLYHPTSRKSIRRYGLVMLLLGTWAHIDNNLDTFRKLLSNKLSASATLDWNIGIDYVNNFGFIVLVSHQIFYVAGNQWLLLWGHVVKFDLDYCRFHHKLLRKLLLIGFLSPLLEICNTLFIFSSILPDFAKDSTYRKCITVLAFFSKILPISALVLYCSVAWLSSLFYEEIRKDIYYTKVINEKNIRKWKCSLVLAGNVVDGINDTFGLILLISVTHFYVDLISHLFYTWNNISSLTRLGATIYLVNVLRKLVFFWFIVWTPTEIYRKAFKVATLLRKINGVQFHLQKQVHFLALDTFKNLPQISSLGYFDVNLRLIPKLIGTILTYLVILYQFQSSEKKP</sequence>
<feature type="transmembrane region" description="Helical" evidence="7">
    <location>
        <begin position="20"/>
        <end position="37"/>
    </location>
</feature>
<dbReference type="FunCoup" id="E9FXF3">
    <property type="interactions" value="3"/>
</dbReference>
<dbReference type="InterPro" id="IPR013604">
    <property type="entry name" value="7TM_chemorcpt"/>
</dbReference>
<evidence type="ECO:0008006" key="10">
    <source>
        <dbReference type="Google" id="ProtNLM"/>
    </source>
</evidence>
<proteinExistence type="predicted"/>
<dbReference type="GO" id="GO:0007635">
    <property type="term" value="P:chemosensory behavior"/>
    <property type="evidence" value="ECO:0000318"/>
    <property type="project" value="GO_Central"/>
</dbReference>
<dbReference type="GO" id="GO:0008049">
    <property type="term" value="P:male courtship behavior"/>
    <property type="evidence" value="ECO:0000318"/>
    <property type="project" value="GO_Central"/>
</dbReference>
<evidence type="ECO:0000256" key="5">
    <source>
        <dbReference type="ARBA" id="ARBA00023136"/>
    </source>
</evidence>
<dbReference type="GO" id="GO:0043025">
    <property type="term" value="C:neuronal cell body"/>
    <property type="evidence" value="ECO:0000318"/>
    <property type="project" value="GO_Central"/>
</dbReference>
<feature type="transmembrane region" description="Helical" evidence="7">
    <location>
        <begin position="177"/>
        <end position="201"/>
    </location>
</feature>
<evidence type="ECO:0000256" key="2">
    <source>
        <dbReference type="ARBA" id="ARBA00022475"/>
    </source>
</evidence>
<gene>
    <name evidence="8" type="primary">DpuGr29</name>
    <name evidence="8" type="ORF">DAPPUDRAFT_346859</name>
</gene>
<keyword evidence="2" id="KW-1003">Cell membrane</keyword>
<feature type="transmembrane region" description="Helical" evidence="7">
    <location>
        <begin position="277"/>
        <end position="299"/>
    </location>
</feature>
<dbReference type="AlphaFoldDB" id="E9FXF3"/>
<dbReference type="PANTHER" id="PTHR21143:SF133">
    <property type="entry name" value="GUSTATORY AND PHEROMONE RECEPTOR 32A-RELATED"/>
    <property type="match status" value="1"/>
</dbReference>
<comment type="subcellular location">
    <subcellularLocation>
        <location evidence="1">Cell membrane</location>
        <topology evidence="1">Multi-pass membrane protein</topology>
    </subcellularLocation>
</comment>
<dbReference type="EMBL" id="GL732526">
    <property type="protein sequence ID" value="EFX88279.1"/>
    <property type="molecule type" value="Genomic_DNA"/>
</dbReference>
<reference evidence="8 9" key="1">
    <citation type="journal article" date="2011" name="Science">
        <title>The ecoresponsive genome of Daphnia pulex.</title>
        <authorList>
            <person name="Colbourne J.K."/>
            <person name="Pfrender M.E."/>
            <person name="Gilbert D."/>
            <person name="Thomas W.K."/>
            <person name="Tucker A."/>
            <person name="Oakley T.H."/>
            <person name="Tokishita S."/>
            <person name="Aerts A."/>
            <person name="Arnold G.J."/>
            <person name="Basu M.K."/>
            <person name="Bauer D.J."/>
            <person name="Caceres C.E."/>
            <person name="Carmel L."/>
            <person name="Casola C."/>
            <person name="Choi J.H."/>
            <person name="Detter J.C."/>
            <person name="Dong Q."/>
            <person name="Dusheyko S."/>
            <person name="Eads B.D."/>
            <person name="Frohlich T."/>
            <person name="Geiler-Samerotte K.A."/>
            <person name="Gerlach D."/>
            <person name="Hatcher P."/>
            <person name="Jogdeo S."/>
            <person name="Krijgsveld J."/>
            <person name="Kriventseva E.V."/>
            <person name="Kultz D."/>
            <person name="Laforsch C."/>
            <person name="Lindquist E."/>
            <person name="Lopez J."/>
            <person name="Manak J.R."/>
            <person name="Muller J."/>
            <person name="Pangilinan J."/>
            <person name="Patwardhan R.P."/>
            <person name="Pitluck S."/>
            <person name="Pritham E.J."/>
            <person name="Rechtsteiner A."/>
            <person name="Rho M."/>
            <person name="Rogozin I.B."/>
            <person name="Sakarya O."/>
            <person name="Salamov A."/>
            <person name="Schaack S."/>
            <person name="Shapiro H."/>
            <person name="Shiga Y."/>
            <person name="Skalitzky C."/>
            <person name="Smith Z."/>
            <person name="Souvorov A."/>
            <person name="Sung W."/>
            <person name="Tang Z."/>
            <person name="Tsuchiya D."/>
            <person name="Tu H."/>
            <person name="Vos H."/>
            <person name="Wang M."/>
            <person name="Wolf Y.I."/>
            <person name="Yamagata H."/>
            <person name="Yamada T."/>
            <person name="Ye Y."/>
            <person name="Shaw J.R."/>
            <person name="Andrews J."/>
            <person name="Crease T.J."/>
            <person name="Tang H."/>
            <person name="Lucas S.M."/>
            <person name="Robertson H.M."/>
            <person name="Bork P."/>
            <person name="Koonin E.V."/>
            <person name="Zdobnov E.M."/>
            <person name="Grigoriev I.V."/>
            <person name="Lynch M."/>
            <person name="Boore J.L."/>
        </authorList>
    </citation>
    <scope>NUCLEOTIDE SEQUENCE [LARGE SCALE GENOMIC DNA]</scope>
</reference>
<keyword evidence="5 7" id="KW-0472">Membrane</keyword>
<protein>
    <recommendedName>
        <fullName evidence="10">Gustatory receptor</fullName>
    </recommendedName>
</protein>
<evidence type="ECO:0000313" key="8">
    <source>
        <dbReference type="EMBL" id="EFX88279.1"/>
    </source>
</evidence>
<dbReference type="GO" id="GO:0030425">
    <property type="term" value="C:dendrite"/>
    <property type="evidence" value="ECO:0000318"/>
    <property type="project" value="GO_Central"/>
</dbReference>
<feature type="transmembrane region" description="Helical" evidence="7">
    <location>
        <begin position="231"/>
        <end position="257"/>
    </location>
</feature>
<keyword evidence="4 7" id="KW-1133">Transmembrane helix</keyword>
<dbReference type="Pfam" id="PF08395">
    <property type="entry name" value="7tm_7"/>
    <property type="match status" value="1"/>
</dbReference>
<dbReference type="GO" id="GO:0050909">
    <property type="term" value="P:sensory perception of taste"/>
    <property type="evidence" value="ECO:0007669"/>
    <property type="project" value="InterPro"/>
</dbReference>
<evidence type="ECO:0000256" key="4">
    <source>
        <dbReference type="ARBA" id="ARBA00022989"/>
    </source>
</evidence>
<accession>E9FXF3</accession>
<dbReference type="OrthoDB" id="6366728at2759"/>
<evidence type="ECO:0000256" key="6">
    <source>
        <dbReference type="ARBA" id="ARBA00023170"/>
    </source>
</evidence>
<keyword evidence="6" id="KW-0675">Receptor</keyword>
<evidence type="ECO:0000313" key="9">
    <source>
        <dbReference type="Proteomes" id="UP000000305"/>
    </source>
</evidence>
<dbReference type="Proteomes" id="UP000000305">
    <property type="component" value="Unassembled WGS sequence"/>
</dbReference>
<dbReference type="PANTHER" id="PTHR21143">
    <property type="entry name" value="INVERTEBRATE GUSTATORY RECEPTOR"/>
    <property type="match status" value="1"/>
</dbReference>
<dbReference type="KEGG" id="dpx:DAPPUDRAFT_346859"/>
<feature type="transmembrane region" description="Helical" evidence="7">
    <location>
        <begin position="354"/>
        <end position="372"/>
    </location>
</feature>
<dbReference type="HOGENOM" id="CLU_058520_0_0_1"/>
<evidence type="ECO:0000256" key="7">
    <source>
        <dbReference type="SAM" id="Phobius"/>
    </source>
</evidence>
<dbReference type="InParanoid" id="E9FXF3"/>
<evidence type="ECO:0000256" key="3">
    <source>
        <dbReference type="ARBA" id="ARBA00022692"/>
    </source>
</evidence>
<name>E9FXF3_DAPPU</name>
<dbReference type="GO" id="GO:0030424">
    <property type="term" value="C:axon"/>
    <property type="evidence" value="ECO:0000318"/>
    <property type="project" value="GO_Central"/>
</dbReference>
<evidence type="ECO:0000256" key="1">
    <source>
        <dbReference type="ARBA" id="ARBA00004651"/>
    </source>
</evidence>
<feature type="transmembrane region" description="Helical" evidence="7">
    <location>
        <begin position="49"/>
        <end position="65"/>
    </location>
</feature>
<organism evidence="8 9">
    <name type="scientific">Daphnia pulex</name>
    <name type="common">Water flea</name>
    <dbReference type="NCBI Taxonomy" id="6669"/>
    <lineage>
        <taxon>Eukaryota</taxon>
        <taxon>Metazoa</taxon>
        <taxon>Ecdysozoa</taxon>
        <taxon>Arthropoda</taxon>
        <taxon>Crustacea</taxon>
        <taxon>Branchiopoda</taxon>
        <taxon>Diplostraca</taxon>
        <taxon>Cladocera</taxon>
        <taxon>Anomopoda</taxon>
        <taxon>Daphniidae</taxon>
        <taxon>Daphnia</taxon>
    </lineage>
</organism>
<dbReference type="GO" id="GO:0005886">
    <property type="term" value="C:plasma membrane"/>
    <property type="evidence" value="ECO:0007669"/>
    <property type="project" value="UniProtKB-SubCell"/>
</dbReference>
<feature type="transmembrane region" description="Helical" evidence="7">
    <location>
        <begin position="141"/>
        <end position="165"/>
    </location>
</feature>
<keyword evidence="9" id="KW-1185">Reference proteome</keyword>
<keyword evidence="3 7" id="KW-0812">Transmembrane</keyword>
<feature type="transmembrane region" description="Helical" evidence="7">
    <location>
        <begin position="98"/>
        <end position="120"/>
    </location>
</feature>